<comment type="caution">
    <text evidence="1">The sequence shown here is derived from an EMBL/GenBank/DDBJ whole genome shotgun (WGS) entry which is preliminary data.</text>
</comment>
<dbReference type="Proteomes" id="UP000728185">
    <property type="component" value="Unassembled WGS sequence"/>
</dbReference>
<proteinExistence type="predicted"/>
<reference evidence="1" key="1">
    <citation type="submission" date="2019-05" db="EMBL/GenBank/DDBJ databases">
        <title>Annotation for the trematode Fasciolopsis buski.</title>
        <authorList>
            <person name="Choi Y.-J."/>
        </authorList>
    </citation>
    <scope>NUCLEOTIDE SEQUENCE</scope>
    <source>
        <strain evidence="1">HT</strain>
        <tissue evidence="1">Whole worm</tissue>
    </source>
</reference>
<evidence type="ECO:0000313" key="1">
    <source>
        <dbReference type="EMBL" id="KAA0188966.1"/>
    </source>
</evidence>
<name>A0A8E0RNP8_9TREM</name>
<organism evidence="1 2">
    <name type="scientific">Fasciolopsis buskii</name>
    <dbReference type="NCBI Taxonomy" id="27845"/>
    <lineage>
        <taxon>Eukaryota</taxon>
        <taxon>Metazoa</taxon>
        <taxon>Spiralia</taxon>
        <taxon>Lophotrochozoa</taxon>
        <taxon>Platyhelminthes</taxon>
        <taxon>Trematoda</taxon>
        <taxon>Digenea</taxon>
        <taxon>Plagiorchiida</taxon>
        <taxon>Echinostomata</taxon>
        <taxon>Echinostomatoidea</taxon>
        <taxon>Fasciolidae</taxon>
        <taxon>Fasciolopsis</taxon>
    </lineage>
</organism>
<keyword evidence="2" id="KW-1185">Reference proteome</keyword>
<dbReference type="AlphaFoldDB" id="A0A8E0RNP8"/>
<gene>
    <name evidence="1" type="ORF">FBUS_02313</name>
</gene>
<protein>
    <submittedName>
        <fullName evidence="1">Uncharacterized protein</fullName>
    </submittedName>
</protein>
<accession>A0A8E0RNP8</accession>
<sequence length="28" mass="3403">MYLDLDYSVLWQKLLSIELSIQRDLCLM</sequence>
<evidence type="ECO:0000313" key="2">
    <source>
        <dbReference type="Proteomes" id="UP000728185"/>
    </source>
</evidence>
<dbReference type="EMBL" id="LUCM01008098">
    <property type="protein sequence ID" value="KAA0188966.1"/>
    <property type="molecule type" value="Genomic_DNA"/>
</dbReference>